<dbReference type="Pfam" id="PF07859">
    <property type="entry name" value="Abhydrolase_3"/>
    <property type="match status" value="1"/>
</dbReference>
<evidence type="ECO:0000259" key="2">
    <source>
        <dbReference type="Pfam" id="PF07859"/>
    </source>
</evidence>
<dbReference type="GO" id="GO:0016787">
    <property type="term" value="F:hydrolase activity"/>
    <property type="evidence" value="ECO:0007669"/>
    <property type="project" value="InterPro"/>
</dbReference>
<dbReference type="InterPro" id="IPR029058">
    <property type="entry name" value="AB_hydrolase_fold"/>
</dbReference>
<dbReference type="Gene3D" id="3.40.50.1820">
    <property type="entry name" value="alpha/beta hydrolase"/>
    <property type="match status" value="1"/>
</dbReference>
<dbReference type="InterPro" id="IPR050466">
    <property type="entry name" value="Carboxylest/Gibb_receptor"/>
</dbReference>
<organism evidence="3 4">
    <name type="scientific">Linum trigynum</name>
    <dbReference type="NCBI Taxonomy" id="586398"/>
    <lineage>
        <taxon>Eukaryota</taxon>
        <taxon>Viridiplantae</taxon>
        <taxon>Streptophyta</taxon>
        <taxon>Embryophyta</taxon>
        <taxon>Tracheophyta</taxon>
        <taxon>Spermatophyta</taxon>
        <taxon>Magnoliopsida</taxon>
        <taxon>eudicotyledons</taxon>
        <taxon>Gunneridae</taxon>
        <taxon>Pentapetalae</taxon>
        <taxon>rosids</taxon>
        <taxon>fabids</taxon>
        <taxon>Malpighiales</taxon>
        <taxon>Linaceae</taxon>
        <taxon>Linum</taxon>
    </lineage>
</organism>
<protein>
    <recommendedName>
        <fullName evidence="2">Alpha/beta hydrolase fold-3 domain-containing protein</fullName>
    </recommendedName>
</protein>
<feature type="domain" description="Alpha/beta hydrolase fold-3" evidence="2">
    <location>
        <begin position="97"/>
        <end position="328"/>
    </location>
</feature>
<accession>A0AAV2CVY0</accession>
<evidence type="ECO:0000313" key="4">
    <source>
        <dbReference type="Proteomes" id="UP001497516"/>
    </source>
</evidence>
<dbReference type="AlphaFoldDB" id="A0AAV2CVY0"/>
<dbReference type="Proteomes" id="UP001497516">
    <property type="component" value="Chromosome 10"/>
</dbReference>
<comment type="similarity">
    <text evidence="1">Belongs to the 'GDXG' lipolytic enzyme family.</text>
</comment>
<gene>
    <name evidence="3" type="ORF">LTRI10_LOCUS7947</name>
</gene>
<evidence type="ECO:0000256" key="1">
    <source>
        <dbReference type="ARBA" id="ARBA00010515"/>
    </source>
</evidence>
<keyword evidence="4" id="KW-1185">Reference proteome</keyword>
<evidence type="ECO:0000313" key="3">
    <source>
        <dbReference type="EMBL" id="CAL1360513.1"/>
    </source>
</evidence>
<reference evidence="3 4" key="1">
    <citation type="submission" date="2024-04" db="EMBL/GenBank/DDBJ databases">
        <authorList>
            <person name="Fracassetti M."/>
        </authorList>
    </citation>
    <scope>NUCLEOTIDE SEQUENCE [LARGE SCALE GENOMIC DNA]</scope>
</reference>
<dbReference type="InterPro" id="IPR013094">
    <property type="entry name" value="AB_hydrolase_3"/>
</dbReference>
<name>A0AAV2CVY0_9ROSI</name>
<sequence>MTHAVTKQHSKKASAAATTIPHVVEDCMGFVQLYNDGTVSRLKDIDFLKFNLPRISDDAVSYKDCLYDEPHGLHLRIYKPVSDSRDGGGRLKKLPILVYLHGGGFCLGSIDWPNCHNSCQRLASGLDVVVVAPDYRLAPEHRLPAAVEDGEAVMQWLKAQATSPGGGGYEEDWLAPEGVDFDRVFVLGDSSGGNIAHQLAVRFGSGSPGLAPVRVRGFVLLAPFFGGVDRTESEEGPREEMLSLEDLDRFWRLALPIGENRDHWLANPLGYLSSSAEAATKADLDPILFIVGSRELLKDRAKEYAVKLREMGKVAEYVEIEGEQHGFFTNDPYSEVSSTKVIEVVGKFMYKGDY</sequence>
<dbReference type="PANTHER" id="PTHR23024">
    <property type="entry name" value="ARYLACETAMIDE DEACETYLASE"/>
    <property type="match status" value="1"/>
</dbReference>
<dbReference type="PANTHER" id="PTHR23024:SF406">
    <property type="entry name" value="CARBOXYLESTERASE 15-RELATED"/>
    <property type="match status" value="1"/>
</dbReference>
<proteinExistence type="inferred from homology"/>
<dbReference type="SUPFAM" id="SSF53474">
    <property type="entry name" value="alpha/beta-Hydrolases"/>
    <property type="match status" value="1"/>
</dbReference>
<dbReference type="EMBL" id="OZ034814">
    <property type="protein sequence ID" value="CAL1360513.1"/>
    <property type="molecule type" value="Genomic_DNA"/>
</dbReference>